<reference evidence="1 2" key="2">
    <citation type="submission" date="2009-03" db="EMBL/GenBank/DDBJ databases">
        <title>Draft genome sequence of Coprococcus comes (ATCC 27758).</title>
        <authorList>
            <person name="Sudarsanam P."/>
            <person name="Ley R."/>
            <person name="Guruge J."/>
            <person name="Turnbaugh P.J."/>
            <person name="Mahowald M."/>
            <person name="Liep D."/>
            <person name="Gordon J."/>
        </authorList>
    </citation>
    <scope>NUCLEOTIDE SEQUENCE [LARGE SCALE GENOMIC DNA]</scope>
    <source>
        <strain evidence="1 2">ATCC 27758</strain>
    </source>
</reference>
<reference evidence="1 2" key="1">
    <citation type="submission" date="2009-02" db="EMBL/GenBank/DDBJ databases">
        <authorList>
            <person name="Fulton L."/>
            <person name="Clifton S."/>
            <person name="Fulton B."/>
            <person name="Xu J."/>
            <person name="Minx P."/>
            <person name="Pepin K.H."/>
            <person name="Johnson M."/>
            <person name="Bhonagiri V."/>
            <person name="Nash W.E."/>
            <person name="Mardis E.R."/>
            <person name="Wilson R.K."/>
        </authorList>
    </citation>
    <scope>NUCLEOTIDE SEQUENCE [LARGE SCALE GENOMIC DNA]</scope>
    <source>
        <strain evidence="1 2">ATCC 27758</strain>
    </source>
</reference>
<evidence type="ECO:0000313" key="2">
    <source>
        <dbReference type="Proteomes" id="UP000003793"/>
    </source>
</evidence>
<gene>
    <name evidence="1" type="ORF">COPCOM_01259</name>
</gene>
<proteinExistence type="predicted"/>
<accession>C0B7Y5</accession>
<protein>
    <submittedName>
        <fullName evidence="1">Uncharacterized protein</fullName>
    </submittedName>
</protein>
<dbReference type="EMBL" id="ABVR01000038">
    <property type="protein sequence ID" value="EEG90522.1"/>
    <property type="molecule type" value="Genomic_DNA"/>
</dbReference>
<dbReference type="AlphaFoldDB" id="C0B7Y5"/>
<name>C0B7Y5_9FIRM</name>
<comment type="caution">
    <text evidence="1">The sequence shown here is derived from an EMBL/GenBank/DDBJ whole genome shotgun (WGS) entry which is preliminary data.</text>
</comment>
<organism evidence="1 2">
    <name type="scientific">Coprococcus comes ATCC 27758</name>
    <dbReference type="NCBI Taxonomy" id="470146"/>
    <lineage>
        <taxon>Bacteria</taxon>
        <taxon>Bacillati</taxon>
        <taxon>Bacillota</taxon>
        <taxon>Clostridia</taxon>
        <taxon>Lachnospirales</taxon>
        <taxon>Lachnospiraceae</taxon>
        <taxon>Coprococcus</taxon>
    </lineage>
</organism>
<sequence>MDNSLLAVRDINHKHIVVERRVKREEKKLAEQSGKLTNE</sequence>
<dbReference type="HOGENOM" id="CLU_3308038_0_0_9"/>
<evidence type="ECO:0000313" key="1">
    <source>
        <dbReference type="EMBL" id="EEG90522.1"/>
    </source>
</evidence>
<dbReference type="Proteomes" id="UP000003793">
    <property type="component" value="Unassembled WGS sequence"/>
</dbReference>